<keyword evidence="1" id="KW-0597">Phosphoprotein</keyword>
<dbReference type="Proteomes" id="UP000094828">
    <property type="component" value="Unassembled WGS sequence"/>
</dbReference>
<evidence type="ECO:0000256" key="4">
    <source>
        <dbReference type="SAM" id="SignalP"/>
    </source>
</evidence>
<dbReference type="STRING" id="1841610.A6X21_21390"/>
<feature type="binding site" evidence="3">
    <location>
        <position position="508"/>
    </location>
    <ligand>
        <name>Zn(2+)</name>
        <dbReference type="ChEBI" id="CHEBI:29105"/>
        <label>2</label>
    </ligand>
</feature>
<feature type="signal peptide" evidence="4">
    <location>
        <begin position="1"/>
        <end position="27"/>
    </location>
</feature>
<dbReference type="SUPFAM" id="SSF53649">
    <property type="entry name" value="Alkaline phosphatase-like"/>
    <property type="match status" value="1"/>
</dbReference>
<gene>
    <name evidence="5" type="ORF">A6X21_21390</name>
</gene>
<dbReference type="SMART" id="SM00098">
    <property type="entry name" value="alkPPc"/>
    <property type="match status" value="1"/>
</dbReference>
<sequence>MTRPYSIHNLSKLCLLMLLMTGTFLWAAGEEPTRNDHIRELQTMAIGRNQADFGHWGYNPEEYTQWGSHSNRLIPIYTFGTRPLQTQAGQKPAPTELAAYTGKNSLYRSADALRKIYGFLPEATVNPQASYCDQTNLYDLQKAAAQAGKKYIFLVVFDGMDWQSTWNASIDRNQKVAYKEGRGTGFHFQDYTAGGTTEFGYMVTSPHNEGTQVDVDLQTVKNPGGKMLGGYDVTRGGEFPWSIAADPKYPIASASDKRVKHAYTDSSSSASSMIAGKKTYNNAVNVYPDGSQFETIAHQQQRLGWNVGVVTSVPVPHATPACAYAHNVDRDDYQDLTRDLVGLPSIAHPQAPLPGMDVVIGGGAGTDAKEASAQGKNFVPGNLYLTDADKQTIDVTHGGKYRVAERLPGIDGASHLMEMARLAAEKNERLFGFYGVGAYKGHLPFATANGDFKPAPGRSGSAEKYTRADLSENPTLAQMTEAALVVLEAKKKPFWLMVEAGDVDWANHDNNLDNSIGAIESGDNAVRVITDWVEKHSNWEESLVIVTADHGHYFHLLQPEALIAPNKVAKP</sequence>
<feature type="binding site" evidence="3">
    <location>
        <position position="319"/>
    </location>
    <ligand>
        <name>Mg(2+)</name>
        <dbReference type="ChEBI" id="CHEBI:18420"/>
    </ligand>
</feature>
<evidence type="ECO:0000313" key="5">
    <source>
        <dbReference type="EMBL" id="ODA32073.1"/>
    </source>
</evidence>
<keyword evidence="3" id="KW-0862">Zinc</keyword>
<feature type="binding site" evidence="3">
    <location>
        <position position="504"/>
    </location>
    <ligand>
        <name>Zn(2+)</name>
        <dbReference type="ChEBI" id="CHEBI:29105"/>
        <label>2</label>
    </ligand>
</feature>
<dbReference type="Gene3D" id="3.40.720.10">
    <property type="entry name" value="Alkaline Phosphatase, subunit A"/>
    <property type="match status" value="1"/>
</dbReference>
<dbReference type="EMBL" id="LYDR01000071">
    <property type="protein sequence ID" value="ODA32073.1"/>
    <property type="molecule type" value="Genomic_DNA"/>
</dbReference>
<organism evidence="5 6">
    <name type="scientific">Planctopirus hydrillae</name>
    <dbReference type="NCBI Taxonomy" id="1841610"/>
    <lineage>
        <taxon>Bacteria</taxon>
        <taxon>Pseudomonadati</taxon>
        <taxon>Planctomycetota</taxon>
        <taxon>Planctomycetia</taxon>
        <taxon>Planctomycetales</taxon>
        <taxon>Planctomycetaceae</taxon>
        <taxon>Planctopirus</taxon>
    </lineage>
</organism>
<keyword evidence="6" id="KW-1185">Reference proteome</keyword>
<dbReference type="PANTHER" id="PTHR11596:SF5">
    <property type="entry name" value="ALKALINE PHOSPHATASE"/>
    <property type="match status" value="1"/>
</dbReference>
<protein>
    <submittedName>
        <fullName evidence="5">Alkaline phosphatase</fullName>
    </submittedName>
</protein>
<keyword evidence="3" id="KW-0479">Metal-binding</keyword>
<dbReference type="InterPro" id="IPR017850">
    <property type="entry name" value="Alkaline_phosphatase_core_sf"/>
</dbReference>
<comment type="cofactor">
    <cofactor evidence="3">
        <name>Mg(2+)</name>
        <dbReference type="ChEBI" id="CHEBI:18420"/>
    </cofactor>
    <text evidence="3">Binds 1 Mg(2+) ion.</text>
</comment>
<dbReference type="Pfam" id="PF00245">
    <property type="entry name" value="Alk_phosphatase"/>
    <property type="match status" value="1"/>
</dbReference>
<proteinExistence type="predicted"/>
<feature type="active site" description="Phosphoserine intermediate" evidence="2">
    <location>
        <position position="266"/>
    </location>
</feature>
<feature type="binding site" evidence="3">
    <location>
        <position position="550"/>
    </location>
    <ligand>
        <name>Zn(2+)</name>
        <dbReference type="ChEBI" id="CHEBI:29105"/>
        <label>2</label>
    </ligand>
</feature>
<keyword evidence="3" id="KW-0460">Magnesium</keyword>
<evidence type="ECO:0000313" key="6">
    <source>
        <dbReference type="Proteomes" id="UP000094828"/>
    </source>
</evidence>
<dbReference type="GO" id="GO:0004035">
    <property type="term" value="F:alkaline phosphatase activity"/>
    <property type="evidence" value="ECO:0007669"/>
    <property type="project" value="TreeGrafter"/>
</dbReference>
<dbReference type="RefSeq" id="WP_068847605.1">
    <property type="nucleotide sequence ID" value="NZ_LYDR01000071.1"/>
</dbReference>
<feature type="binding site" evidence="3">
    <location>
        <position position="499"/>
    </location>
    <ligand>
        <name>Mg(2+)</name>
        <dbReference type="ChEBI" id="CHEBI:18420"/>
    </ligand>
</feature>
<feature type="binding site" evidence="3">
    <location>
        <position position="549"/>
    </location>
    <ligand>
        <name>Zn(2+)</name>
        <dbReference type="ChEBI" id="CHEBI:29105"/>
        <label>2</label>
    </ligand>
</feature>
<feature type="binding site" evidence="3">
    <location>
        <position position="317"/>
    </location>
    <ligand>
        <name>Mg(2+)</name>
        <dbReference type="ChEBI" id="CHEBI:18420"/>
    </ligand>
</feature>
<name>A0A1C3EFS7_9PLAN</name>
<dbReference type="OrthoDB" id="9794455at2"/>
<feature type="chain" id="PRO_5008673113" evidence="4">
    <location>
        <begin position="28"/>
        <end position="571"/>
    </location>
</feature>
<keyword evidence="4" id="KW-0732">Signal</keyword>
<dbReference type="InterPro" id="IPR001952">
    <property type="entry name" value="Alkaline_phosphatase"/>
</dbReference>
<evidence type="ECO:0000256" key="2">
    <source>
        <dbReference type="PIRSR" id="PIRSR601952-1"/>
    </source>
</evidence>
<comment type="caution">
    <text evidence="5">The sequence shown here is derived from an EMBL/GenBank/DDBJ whole genome shotgun (WGS) entry which is preliminary data.</text>
</comment>
<dbReference type="GO" id="GO:0046872">
    <property type="term" value="F:metal ion binding"/>
    <property type="evidence" value="ECO:0007669"/>
    <property type="project" value="UniProtKB-KW"/>
</dbReference>
<dbReference type="AlphaFoldDB" id="A0A1C3EFS7"/>
<dbReference type="PANTHER" id="PTHR11596">
    <property type="entry name" value="ALKALINE PHOSPHATASE"/>
    <property type="match status" value="1"/>
</dbReference>
<accession>A0A1C3EFS7</accession>
<evidence type="ECO:0000256" key="3">
    <source>
        <dbReference type="PIRSR" id="PIRSR601952-2"/>
    </source>
</evidence>
<comment type="cofactor">
    <cofactor evidence="3">
        <name>Zn(2+)</name>
        <dbReference type="ChEBI" id="CHEBI:29105"/>
    </cofactor>
    <text evidence="3">Binds 2 Zn(2+) ions.</text>
</comment>
<evidence type="ECO:0000256" key="1">
    <source>
        <dbReference type="ARBA" id="ARBA00022553"/>
    </source>
</evidence>
<reference evidence="5 6" key="1">
    <citation type="submission" date="2016-05" db="EMBL/GenBank/DDBJ databases">
        <title>Genomic and physiological characterization of Planctopirus sp. isolated from fresh water lake.</title>
        <authorList>
            <person name="Subhash Y."/>
            <person name="Ramana C."/>
        </authorList>
    </citation>
    <scope>NUCLEOTIDE SEQUENCE [LARGE SCALE GENOMIC DNA]</scope>
    <source>
        <strain evidence="5 6">JC280</strain>
    </source>
</reference>